<proteinExistence type="predicted"/>
<gene>
    <name evidence="1" type="ORF">LCGC14_2708190</name>
</gene>
<protein>
    <recommendedName>
        <fullName evidence="2">DUF2793 domain-containing protein</fullName>
    </recommendedName>
</protein>
<accession>A0A0F8ZDQ2</accession>
<reference evidence="1" key="1">
    <citation type="journal article" date="2015" name="Nature">
        <title>Complex archaea that bridge the gap between prokaryotes and eukaryotes.</title>
        <authorList>
            <person name="Spang A."/>
            <person name="Saw J.H."/>
            <person name="Jorgensen S.L."/>
            <person name="Zaremba-Niedzwiedzka K."/>
            <person name="Martijn J."/>
            <person name="Lind A.E."/>
            <person name="van Eijk R."/>
            <person name="Schleper C."/>
            <person name="Guy L."/>
            <person name="Ettema T.J."/>
        </authorList>
    </citation>
    <scope>NUCLEOTIDE SEQUENCE</scope>
</reference>
<evidence type="ECO:0008006" key="2">
    <source>
        <dbReference type="Google" id="ProtNLM"/>
    </source>
</evidence>
<dbReference type="Pfam" id="PF10983">
    <property type="entry name" value="DUF2793"/>
    <property type="match status" value="1"/>
</dbReference>
<dbReference type="EMBL" id="LAZR01048446">
    <property type="protein sequence ID" value="KKK91912.1"/>
    <property type="molecule type" value="Genomic_DNA"/>
</dbReference>
<name>A0A0F8ZDQ2_9ZZZZ</name>
<dbReference type="InterPro" id="IPR021251">
    <property type="entry name" value="DUF2793"/>
</dbReference>
<evidence type="ECO:0000313" key="1">
    <source>
        <dbReference type="EMBL" id="KKK91912.1"/>
    </source>
</evidence>
<sequence length="246" mass="26409">MITEILGLDEMTVNQGKKFLTHNDVNRQIEGRMVRVIDRDVGTTPGSPAEGDTYIVDQLGGLWSPATVDDIAHFFGGIWVFWTPVEGARVWVNDENIVVVYDGANWITMTSTTGTWTPTLGFATPGDESVIFSTQFGSWSRDGDLVMAMFNLVTSTFTHTTASGNIEIGGLPFASANLTNQSARGILSWQGITKASYTQINSVLAPNVSLMTLEGVGSGQTISPIDEGDMPSAGSVILVGHILYKA</sequence>
<comment type="caution">
    <text evidence="1">The sequence shown here is derived from an EMBL/GenBank/DDBJ whole genome shotgun (WGS) entry which is preliminary data.</text>
</comment>
<dbReference type="AlphaFoldDB" id="A0A0F8ZDQ2"/>
<organism evidence="1">
    <name type="scientific">marine sediment metagenome</name>
    <dbReference type="NCBI Taxonomy" id="412755"/>
    <lineage>
        <taxon>unclassified sequences</taxon>
        <taxon>metagenomes</taxon>
        <taxon>ecological metagenomes</taxon>
    </lineage>
</organism>